<evidence type="ECO:0000259" key="1">
    <source>
        <dbReference type="Pfam" id="PF01521"/>
    </source>
</evidence>
<dbReference type="OrthoDB" id="9801228at2"/>
<dbReference type="RefSeq" id="WP_100667527.1">
    <property type="nucleotide sequence ID" value="NZ_CP024955.1"/>
</dbReference>
<protein>
    <submittedName>
        <fullName evidence="2">Iron-sulfur cluster insertion protein ErpA</fullName>
    </submittedName>
    <submittedName>
        <fullName evidence="3">Putative chaperone involved in Fe-S cluster assembly and activation hesB-like</fullName>
    </submittedName>
</protein>
<dbReference type="PANTHER" id="PTHR43011:SF1">
    <property type="entry name" value="IRON-SULFUR CLUSTER ASSEMBLY 2 HOMOLOG, MITOCHONDRIAL"/>
    <property type="match status" value="1"/>
</dbReference>
<dbReference type="PROSITE" id="PS01152">
    <property type="entry name" value="HESB"/>
    <property type="match status" value="1"/>
</dbReference>
<dbReference type="EMBL" id="CP024955">
    <property type="protein sequence ID" value="ATY84715.1"/>
    <property type="molecule type" value="Genomic_DNA"/>
</dbReference>
<evidence type="ECO:0000313" key="5">
    <source>
        <dbReference type="Proteomes" id="UP000502196"/>
    </source>
</evidence>
<dbReference type="KEGG" id="kyr:CVV65_07050"/>
<dbReference type="Proteomes" id="UP000231932">
    <property type="component" value="Chromosome"/>
</dbReference>
<dbReference type="Pfam" id="PF01521">
    <property type="entry name" value="Fe-S_biosyn"/>
    <property type="match status" value="1"/>
</dbReference>
<dbReference type="GO" id="GO:0016226">
    <property type="term" value="P:iron-sulfur cluster assembly"/>
    <property type="evidence" value="ECO:0007669"/>
    <property type="project" value="InterPro"/>
</dbReference>
<reference evidence="3 5" key="3">
    <citation type="submission" date="2020-04" db="EMBL/GenBank/DDBJ databases">
        <authorList>
            <person name="Hogendoorn C."/>
        </authorList>
    </citation>
    <scope>NUCLEOTIDE SEQUENCE [LARGE SCALE GENOMIC DNA]</scope>
    <source>
        <strain evidence="3">COOX1</strain>
    </source>
</reference>
<sequence>MITLTQEAAGKLKELIADKGREDLAVRVFIKAGGCSGFSYGMALDEPKNEDNVVESEGVRVVIDPMSAPYLTGAEIDYVDTLTGAGFKIHNPNAVSTCGCGHSFRTADGADEPGCCDH</sequence>
<dbReference type="NCBIfam" id="NF010147">
    <property type="entry name" value="PRK13623.1"/>
    <property type="match status" value="1"/>
</dbReference>
<name>A0A2K8N6L0_9BACL</name>
<accession>A0A2K8N6L0</accession>
<keyword evidence="4" id="KW-1185">Reference proteome</keyword>
<dbReference type="InterPro" id="IPR000361">
    <property type="entry name" value="ATAP_core_dom"/>
</dbReference>
<dbReference type="GO" id="GO:0051539">
    <property type="term" value="F:4 iron, 4 sulfur cluster binding"/>
    <property type="evidence" value="ECO:0007669"/>
    <property type="project" value="TreeGrafter"/>
</dbReference>
<reference evidence="2" key="2">
    <citation type="journal article" date="2018" name="Genome Announc.">
        <title>Complete Genome Sequence of Kyrpidia sp. Strain EA-1, a Thermophilic Knallgas Bacterium, Isolated from the Azores.</title>
        <authorList>
            <person name="Reiner J.E."/>
            <person name="Lapp C.J."/>
            <person name="Bunk B."/>
            <person name="Sproer C."/>
            <person name="Overmann J."/>
            <person name="Gescher J."/>
        </authorList>
    </citation>
    <scope>NUCLEOTIDE SEQUENCE</scope>
    <source>
        <strain evidence="2">EA-1</strain>
    </source>
</reference>
<dbReference type="InterPro" id="IPR016092">
    <property type="entry name" value="ATAP"/>
</dbReference>
<dbReference type="GO" id="GO:0005506">
    <property type="term" value="F:iron ion binding"/>
    <property type="evidence" value="ECO:0007669"/>
    <property type="project" value="TreeGrafter"/>
</dbReference>
<dbReference type="SUPFAM" id="SSF89360">
    <property type="entry name" value="HesB-like domain"/>
    <property type="match status" value="1"/>
</dbReference>
<dbReference type="GO" id="GO:0051537">
    <property type="term" value="F:2 iron, 2 sulfur cluster binding"/>
    <property type="evidence" value="ECO:0007669"/>
    <property type="project" value="TreeGrafter"/>
</dbReference>
<dbReference type="InterPro" id="IPR017870">
    <property type="entry name" value="FeS_cluster_insertion_CS"/>
</dbReference>
<dbReference type="EMBL" id="LR792683">
    <property type="protein sequence ID" value="CAB3392675.1"/>
    <property type="molecule type" value="Genomic_DNA"/>
</dbReference>
<evidence type="ECO:0000313" key="4">
    <source>
        <dbReference type="Proteomes" id="UP000231932"/>
    </source>
</evidence>
<feature type="domain" description="Core" evidence="1">
    <location>
        <begin position="2"/>
        <end position="101"/>
    </location>
</feature>
<dbReference type="AlphaFoldDB" id="A0A2K8N6L0"/>
<dbReference type="Gene3D" id="2.60.300.12">
    <property type="entry name" value="HesB-like domain"/>
    <property type="match status" value="1"/>
</dbReference>
<evidence type="ECO:0000313" key="2">
    <source>
        <dbReference type="EMBL" id="ATY84715.1"/>
    </source>
</evidence>
<reference evidence="4" key="1">
    <citation type="submission" date="2017-11" db="EMBL/GenBank/DDBJ databases">
        <title>Complete Genome Sequence of Kyrpidia sp. Strain EA-1, a thermophilic, hydrogen-oxidizing Bacterium, isolated from the Azores.</title>
        <authorList>
            <person name="Reiner J.E."/>
            <person name="Lapp C.J."/>
            <person name="Bunk B."/>
            <person name="Gescher J."/>
        </authorList>
    </citation>
    <scope>NUCLEOTIDE SEQUENCE [LARGE SCALE GENOMIC DNA]</scope>
    <source>
        <strain evidence="4">EA-1</strain>
    </source>
</reference>
<gene>
    <name evidence="3" type="primary">yadR</name>
    <name evidence="3" type="ORF">COOX1_1529</name>
    <name evidence="2" type="ORF">CVV65_07050</name>
</gene>
<dbReference type="InterPro" id="IPR035903">
    <property type="entry name" value="HesB-like_dom_sf"/>
</dbReference>
<dbReference type="Proteomes" id="UP000502196">
    <property type="component" value="Chromosome"/>
</dbReference>
<proteinExistence type="predicted"/>
<evidence type="ECO:0000313" key="3">
    <source>
        <dbReference type="EMBL" id="CAB3392675.1"/>
    </source>
</evidence>
<dbReference type="NCBIfam" id="TIGR00049">
    <property type="entry name" value="iron-sulfur cluster assembly accessory protein"/>
    <property type="match status" value="1"/>
</dbReference>
<organism evidence="2 4">
    <name type="scientific">Kyrpidia spormannii</name>
    <dbReference type="NCBI Taxonomy" id="2055160"/>
    <lineage>
        <taxon>Bacteria</taxon>
        <taxon>Bacillati</taxon>
        <taxon>Bacillota</taxon>
        <taxon>Bacilli</taxon>
        <taxon>Bacillales</taxon>
        <taxon>Alicyclobacillaceae</taxon>
        <taxon>Kyrpidia</taxon>
    </lineage>
</organism>
<dbReference type="PANTHER" id="PTHR43011">
    <property type="entry name" value="IRON-SULFUR CLUSTER ASSEMBLY 2 HOMOLOG, MITOCHONDRIAL"/>
    <property type="match status" value="1"/>
</dbReference>